<dbReference type="InterPro" id="IPR028026">
    <property type="entry name" value="DUF4502"/>
</dbReference>
<dbReference type="Proteomes" id="UP001652662">
    <property type="component" value="Chromosome 8"/>
</dbReference>
<accession>A0ABM4QEA1</accession>
<feature type="domain" description="DUF4502" evidence="2">
    <location>
        <begin position="111"/>
        <end position="358"/>
    </location>
</feature>
<evidence type="ECO:0000259" key="3">
    <source>
        <dbReference type="Pfam" id="PF14951"/>
    </source>
</evidence>
<feature type="domain" description="DUF4503" evidence="3">
    <location>
        <begin position="502"/>
        <end position="821"/>
    </location>
</feature>
<name>A0ABM4QEA1_EQUPR</name>
<dbReference type="Pfam" id="PF14951">
    <property type="entry name" value="DUF4503"/>
    <property type="match status" value="1"/>
</dbReference>
<feature type="compositionally biased region" description="Basic and acidic residues" evidence="1">
    <location>
        <begin position="78"/>
        <end position="87"/>
    </location>
</feature>
<reference evidence="5" key="1">
    <citation type="submission" date="2025-08" db="UniProtKB">
        <authorList>
            <consortium name="RefSeq"/>
        </authorList>
    </citation>
    <scope>IDENTIFICATION</scope>
    <source>
        <tissue evidence="5">Blood</tissue>
    </source>
</reference>
<dbReference type="GeneID" id="103556065"/>
<protein>
    <submittedName>
        <fullName evidence="5">DNA repair-scaffolding protein isoform X12</fullName>
    </submittedName>
</protein>
<evidence type="ECO:0000256" key="1">
    <source>
        <dbReference type="SAM" id="MobiDB-lite"/>
    </source>
</evidence>
<evidence type="ECO:0000313" key="5">
    <source>
        <dbReference type="RefSeq" id="XP_070487770.1"/>
    </source>
</evidence>
<dbReference type="InterPro" id="IPR028032">
    <property type="entry name" value="DUF4503"/>
</dbReference>
<dbReference type="RefSeq" id="XP_070487770.1">
    <property type="nucleotide sequence ID" value="XM_070631669.1"/>
</dbReference>
<feature type="compositionally biased region" description="Polar residues" evidence="1">
    <location>
        <begin position="88"/>
        <end position="107"/>
    </location>
</feature>
<dbReference type="InterPro" id="IPR053054">
    <property type="entry name" value="DNA_repair-scaffolding"/>
</dbReference>
<dbReference type="PANTHER" id="PTHR34347:SF1">
    <property type="entry name" value="DNA REPAIR-SCAFFOLDING PROTEIN"/>
    <property type="match status" value="1"/>
</dbReference>
<feature type="region of interest" description="Disordered" evidence="1">
    <location>
        <begin position="78"/>
        <end position="107"/>
    </location>
</feature>
<evidence type="ECO:0000313" key="4">
    <source>
        <dbReference type="Proteomes" id="UP001652662"/>
    </source>
</evidence>
<keyword evidence="4" id="KW-1185">Reference proteome</keyword>
<feature type="region of interest" description="Disordered" evidence="1">
    <location>
        <begin position="160"/>
        <end position="180"/>
    </location>
</feature>
<dbReference type="Pfam" id="PF14950">
    <property type="entry name" value="DUF4502"/>
    <property type="match status" value="1"/>
</dbReference>
<gene>
    <name evidence="5" type="primary">SPIDR</name>
</gene>
<evidence type="ECO:0000259" key="2">
    <source>
        <dbReference type="Pfam" id="PF14950"/>
    </source>
</evidence>
<organism evidence="4 5">
    <name type="scientific">Equus przewalskii</name>
    <name type="common">Przewalski's horse</name>
    <name type="synonym">Equus caballus przewalskii</name>
    <dbReference type="NCBI Taxonomy" id="9798"/>
    <lineage>
        <taxon>Eukaryota</taxon>
        <taxon>Metazoa</taxon>
        <taxon>Chordata</taxon>
        <taxon>Craniata</taxon>
        <taxon>Vertebrata</taxon>
        <taxon>Euteleostomi</taxon>
        <taxon>Mammalia</taxon>
        <taxon>Eutheria</taxon>
        <taxon>Laurasiatheria</taxon>
        <taxon>Perissodactyla</taxon>
        <taxon>Equidae</taxon>
        <taxon>Equus</taxon>
    </lineage>
</organism>
<sequence length="835" mass="92303">MAGGGRSCGPKRKRNWNIEYSSFPGESPLKFRRAGLRTVGAAASLSEAWLRCGEGFQDASGTLSSTAEKKTITEKYLELSPRPKKETVTSQSTSGLTDLTQSFSGSDLSDEDELQFIDWEIDSDREDISECSEFEDDESAVEISDCASCASSHSLTSEERLSELPKASSTDILEYSSDSEKEDDLENVLVIDSESSREYHMDFGSDGRQVMERLKNPRVKSTETILYTPQKQTKFPRTPEKSAKKKKLLRGGLAERLNGLQNRERSAISLWRHQCVSYQKTLSGRKSDILIVKILELHEECSIQIAICEQLVELQADSPSQGEAPGTSLKVLFTKETAHYLRGHPQDIVHIYPPWQKLIMPNGSFPVILNTYFCQKVVAKEDSKTTHEMHCWDVPLPRRNITLAQMFRFKSPTNNSPENQVRCSGLTAMGTHWTHGHKEAKQHYPAQAPLRDSLLDAVENQGATTLSGGGVRVVVQRVYSLPCRCQQGGGSAASPGSDPPKVRTAGLFSLIDIMWPPVISLKAAGYTQACEEQVKAHLPPPSFCYVLTAHPNLGQIDIIEEDPISKLYRPPIPHCLREILQTDDLSTCCSFYARVIYQRPQQREICLVVTDVTLQMQDENNSGLPKTVPVCVASSCVLDPEVLEALSEAAPHTFLFKDALRDQGQIVCVERTVLMLQKPLLGVASDACSCELTGPVKLDELDSVTQVNSICSVQGAVVGVDESTAFSWPTCDLCGNERLKQSPEDRGAFSCGDCSRVVTSPLLRRHLQVFLDCPSRPQCTVRVKTYEVKSVLGKEVGLLNCFVQSITTHPTSCIGLEEIELLSAGRASSEHRQLP</sequence>
<dbReference type="PANTHER" id="PTHR34347">
    <property type="entry name" value="DNA REPAIR-SCAFFOLDING PROTEIN SPIDR"/>
    <property type="match status" value="1"/>
</dbReference>
<proteinExistence type="predicted"/>